<dbReference type="PANTHER" id="PTHR10383">
    <property type="entry name" value="SERINE INCORPORATOR"/>
    <property type="match status" value="1"/>
</dbReference>
<dbReference type="OrthoDB" id="9924834at2759"/>
<keyword evidence="5 6" id="KW-0472">Membrane</keyword>
<dbReference type="InterPro" id="IPR005016">
    <property type="entry name" value="TDE1/TMS"/>
</dbReference>
<proteinExistence type="inferred from homology"/>
<evidence type="ECO:0000256" key="7">
    <source>
        <dbReference type="SAM" id="SignalP"/>
    </source>
</evidence>
<feature type="transmembrane region" description="Helical" evidence="6">
    <location>
        <begin position="169"/>
        <end position="185"/>
    </location>
</feature>
<evidence type="ECO:0000313" key="8">
    <source>
        <dbReference type="EMBL" id="GCB71243.1"/>
    </source>
</evidence>
<keyword evidence="9" id="KW-1185">Reference proteome</keyword>
<dbReference type="Proteomes" id="UP000288216">
    <property type="component" value="Unassembled WGS sequence"/>
</dbReference>
<dbReference type="OMA" id="GCTENRV"/>
<keyword evidence="4 6" id="KW-1133">Transmembrane helix</keyword>
<feature type="transmembrane region" description="Helical" evidence="6">
    <location>
        <begin position="39"/>
        <end position="57"/>
    </location>
</feature>
<keyword evidence="3 6" id="KW-0812">Transmembrane</keyword>
<organism evidence="8 9">
    <name type="scientific">Scyliorhinus torazame</name>
    <name type="common">Cloudy catshark</name>
    <name type="synonym">Catulus torazame</name>
    <dbReference type="NCBI Taxonomy" id="75743"/>
    <lineage>
        <taxon>Eukaryota</taxon>
        <taxon>Metazoa</taxon>
        <taxon>Chordata</taxon>
        <taxon>Craniata</taxon>
        <taxon>Vertebrata</taxon>
        <taxon>Chondrichthyes</taxon>
        <taxon>Elasmobranchii</taxon>
        <taxon>Galeomorphii</taxon>
        <taxon>Galeoidea</taxon>
        <taxon>Carcharhiniformes</taxon>
        <taxon>Scyliorhinidae</taxon>
        <taxon>Scyliorhinus</taxon>
    </lineage>
</organism>
<evidence type="ECO:0000256" key="1">
    <source>
        <dbReference type="ARBA" id="ARBA00004141"/>
    </source>
</evidence>
<dbReference type="GO" id="GO:0016020">
    <property type="term" value="C:membrane"/>
    <property type="evidence" value="ECO:0007669"/>
    <property type="project" value="UniProtKB-SubCell"/>
</dbReference>
<evidence type="ECO:0000256" key="6">
    <source>
        <dbReference type="SAM" id="Phobius"/>
    </source>
</evidence>
<accession>A0A401PDP1</accession>
<name>A0A401PDP1_SCYTO</name>
<dbReference type="PANTHER" id="PTHR10383:SF51">
    <property type="entry name" value="SERINE INCORPORATOR 3"/>
    <property type="match status" value="1"/>
</dbReference>
<dbReference type="EMBL" id="BFAA01001902">
    <property type="protein sequence ID" value="GCB71243.1"/>
    <property type="molecule type" value="Genomic_DNA"/>
</dbReference>
<dbReference type="Pfam" id="PF03348">
    <property type="entry name" value="Serinc"/>
    <property type="match status" value="1"/>
</dbReference>
<feature type="transmembrane region" description="Helical" evidence="6">
    <location>
        <begin position="87"/>
        <end position="109"/>
    </location>
</feature>
<keyword evidence="7" id="KW-0732">Signal</keyword>
<dbReference type="PROSITE" id="PS51257">
    <property type="entry name" value="PROKAR_LIPOPROTEIN"/>
    <property type="match status" value="1"/>
</dbReference>
<evidence type="ECO:0008006" key="10">
    <source>
        <dbReference type="Google" id="ProtNLM"/>
    </source>
</evidence>
<feature type="signal peptide" evidence="7">
    <location>
        <begin position="1"/>
        <end position="19"/>
    </location>
</feature>
<protein>
    <recommendedName>
        <fullName evidence="10">Amino acid transporter transmembrane domain-containing protein</fullName>
    </recommendedName>
</protein>
<feature type="transmembrane region" description="Helical" evidence="6">
    <location>
        <begin position="130"/>
        <end position="157"/>
    </location>
</feature>
<comment type="subcellular location">
    <subcellularLocation>
        <location evidence="1">Membrane</location>
        <topology evidence="1">Multi-pass membrane protein</topology>
    </subcellularLocation>
</comment>
<sequence length="199" mass="21675">MGCRLVTTLSNWIPCLCSSAPCLVCSCCPTGRTSIVTRLVYTTILLLGTTVAGIMLVPAVEDQLRKFGGLVAIMVGAFYIPEGHFSRVSFGIGSAGAFCFILTELVLLVDFGNSWNESWLKRSEEGGSRCWYFALLSVTCLNYVLSLTTAILCYVFYTTVDGCIENKFVISFNILICVVASLISVHPKIQVSILQILIS</sequence>
<comment type="caution">
    <text evidence="8">The sequence shown here is derived from an EMBL/GenBank/DDBJ whole genome shotgun (WGS) entry which is preliminary data.</text>
</comment>
<evidence type="ECO:0000256" key="4">
    <source>
        <dbReference type="ARBA" id="ARBA00022989"/>
    </source>
</evidence>
<gene>
    <name evidence="8" type="ORF">scyTo_0005886</name>
</gene>
<feature type="chain" id="PRO_5018995186" description="Amino acid transporter transmembrane domain-containing protein" evidence="7">
    <location>
        <begin position="20"/>
        <end position="199"/>
    </location>
</feature>
<dbReference type="AlphaFoldDB" id="A0A401PDP1"/>
<reference evidence="8 9" key="1">
    <citation type="journal article" date="2018" name="Nat. Ecol. Evol.">
        <title>Shark genomes provide insights into elasmobranch evolution and the origin of vertebrates.</title>
        <authorList>
            <person name="Hara Y"/>
            <person name="Yamaguchi K"/>
            <person name="Onimaru K"/>
            <person name="Kadota M"/>
            <person name="Koyanagi M"/>
            <person name="Keeley SD"/>
            <person name="Tatsumi K"/>
            <person name="Tanaka K"/>
            <person name="Motone F"/>
            <person name="Kageyama Y"/>
            <person name="Nozu R"/>
            <person name="Adachi N"/>
            <person name="Nishimura O"/>
            <person name="Nakagawa R"/>
            <person name="Tanegashima C"/>
            <person name="Kiyatake I"/>
            <person name="Matsumoto R"/>
            <person name="Murakumo K"/>
            <person name="Nishida K"/>
            <person name="Terakita A"/>
            <person name="Kuratani S"/>
            <person name="Sato K"/>
            <person name="Hyodo S Kuraku.S."/>
        </authorList>
    </citation>
    <scope>NUCLEOTIDE SEQUENCE [LARGE SCALE GENOMIC DNA]</scope>
</reference>
<comment type="similarity">
    <text evidence="2">Belongs to the TDE1 family.</text>
</comment>
<feature type="transmembrane region" description="Helical" evidence="6">
    <location>
        <begin position="64"/>
        <end position="81"/>
    </location>
</feature>
<evidence type="ECO:0000256" key="2">
    <source>
        <dbReference type="ARBA" id="ARBA00006665"/>
    </source>
</evidence>
<evidence type="ECO:0000256" key="3">
    <source>
        <dbReference type="ARBA" id="ARBA00022692"/>
    </source>
</evidence>
<evidence type="ECO:0000313" key="9">
    <source>
        <dbReference type="Proteomes" id="UP000288216"/>
    </source>
</evidence>
<evidence type="ECO:0000256" key="5">
    <source>
        <dbReference type="ARBA" id="ARBA00023136"/>
    </source>
</evidence>